<dbReference type="SUPFAM" id="SSF109854">
    <property type="entry name" value="DinB/YfiT-like putative metalloenzymes"/>
    <property type="match status" value="1"/>
</dbReference>
<dbReference type="Proteomes" id="UP001610104">
    <property type="component" value="Unassembled WGS sequence"/>
</dbReference>
<sequence length="182" mass="21247">MDKLNGFIKQFEHYKGLGDKTINSLSFEELQKECAPDTNSIAVLVNHLSGNMLSRWTDFLTEDGEKNWRNRDGEFINSFTTKDELINRWNNGWNCFLSALKSITDDDLEKIIYIRNEAHTISEAINRQLSHYPYHIGQMVFLGKLIKGKQWQSLSIPKGESLQYNNQKFLENKGKHRFKDNT</sequence>
<dbReference type="InterPro" id="IPR011466">
    <property type="entry name" value="DUF1572"/>
</dbReference>
<protein>
    <submittedName>
        <fullName evidence="1">DUF1572 family protein</fullName>
    </submittedName>
</protein>
<dbReference type="RefSeq" id="WP_395438259.1">
    <property type="nucleotide sequence ID" value="NZ_JBAWKC010000003.1"/>
</dbReference>
<proteinExistence type="predicted"/>
<evidence type="ECO:0000313" key="1">
    <source>
        <dbReference type="EMBL" id="MFH6769012.1"/>
    </source>
</evidence>
<organism evidence="1 2">
    <name type="scientific">Gaetbulibacter aquiaggeris</name>
    <dbReference type="NCBI Taxonomy" id="1735373"/>
    <lineage>
        <taxon>Bacteria</taxon>
        <taxon>Pseudomonadati</taxon>
        <taxon>Bacteroidota</taxon>
        <taxon>Flavobacteriia</taxon>
        <taxon>Flavobacteriales</taxon>
        <taxon>Flavobacteriaceae</taxon>
        <taxon>Gaetbulibacter</taxon>
    </lineage>
</organism>
<dbReference type="InterPro" id="IPR034660">
    <property type="entry name" value="DinB/YfiT-like"/>
</dbReference>
<dbReference type="Gene3D" id="1.20.120.450">
    <property type="entry name" value="dinb family like domain"/>
    <property type="match status" value="1"/>
</dbReference>
<accession>A0ABW7MQD0</accession>
<comment type="caution">
    <text evidence="1">The sequence shown here is derived from an EMBL/GenBank/DDBJ whole genome shotgun (WGS) entry which is preliminary data.</text>
</comment>
<gene>
    <name evidence="1" type="ORF">V8G56_09715</name>
</gene>
<dbReference type="Pfam" id="PF07609">
    <property type="entry name" value="DUF1572"/>
    <property type="match status" value="1"/>
</dbReference>
<name>A0ABW7MQD0_9FLAO</name>
<keyword evidence="2" id="KW-1185">Reference proteome</keyword>
<evidence type="ECO:0000313" key="2">
    <source>
        <dbReference type="Proteomes" id="UP001610104"/>
    </source>
</evidence>
<dbReference type="EMBL" id="JBAWKC010000003">
    <property type="protein sequence ID" value="MFH6769012.1"/>
    <property type="molecule type" value="Genomic_DNA"/>
</dbReference>
<reference evidence="1 2" key="1">
    <citation type="submission" date="2024-02" db="EMBL/GenBank/DDBJ databases">
        <title>A Gaetbulibacter species isolated from tidal flats and genomic insights of their niches.</title>
        <authorList>
            <person name="Ye Y."/>
        </authorList>
    </citation>
    <scope>NUCLEOTIDE SEQUENCE [LARGE SCALE GENOMIC DNA]</scope>
    <source>
        <strain evidence="1 2">KEM-8</strain>
    </source>
</reference>